<dbReference type="SMART" id="SM00120">
    <property type="entry name" value="HX"/>
    <property type="match status" value="1"/>
</dbReference>
<dbReference type="InterPro" id="IPR036375">
    <property type="entry name" value="Hemopexin-like_dom_sf"/>
</dbReference>
<evidence type="ECO:0000313" key="5">
    <source>
        <dbReference type="EMBL" id="RWS22076.1"/>
    </source>
</evidence>
<dbReference type="AlphaFoldDB" id="A0A443S3G3"/>
<keyword evidence="3" id="KW-0812">Transmembrane</keyword>
<dbReference type="STRING" id="299467.A0A443S3G3"/>
<evidence type="ECO:0000313" key="6">
    <source>
        <dbReference type="Proteomes" id="UP000288716"/>
    </source>
</evidence>
<feature type="transmembrane region" description="Helical" evidence="3">
    <location>
        <begin position="256"/>
        <end position="279"/>
    </location>
</feature>
<dbReference type="EMBL" id="NCKV01009902">
    <property type="protein sequence ID" value="RWS22076.1"/>
    <property type="molecule type" value="Genomic_DNA"/>
</dbReference>
<dbReference type="VEuPathDB" id="VectorBase:LDEU009966"/>
<feature type="repeat" description="Hemopexin" evidence="1">
    <location>
        <begin position="32"/>
        <end position="79"/>
    </location>
</feature>
<dbReference type="PROSITE" id="PS51642">
    <property type="entry name" value="HEMOPEXIN_2"/>
    <property type="match status" value="1"/>
</dbReference>
<dbReference type="InterPro" id="IPR018487">
    <property type="entry name" value="Hemopexin-like_repeat"/>
</dbReference>
<evidence type="ECO:0000256" key="4">
    <source>
        <dbReference type="SAM" id="SignalP"/>
    </source>
</evidence>
<feature type="signal peptide" evidence="4">
    <location>
        <begin position="1"/>
        <end position="23"/>
    </location>
</feature>
<dbReference type="Gene3D" id="2.110.10.10">
    <property type="entry name" value="Hemopexin-like domain"/>
    <property type="match status" value="1"/>
</dbReference>
<dbReference type="Proteomes" id="UP000288716">
    <property type="component" value="Unassembled WGS sequence"/>
</dbReference>
<keyword evidence="4" id="KW-0732">Signal</keyword>
<organism evidence="5 6">
    <name type="scientific">Leptotrombidium deliense</name>
    <dbReference type="NCBI Taxonomy" id="299467"/>
    <lineage>
        <taxon>Eukaryota</taxon>
        <taxon>Metazoa</taxon>
        <taxon>Ecdysozoa</taxon>
        <taxon>Arthropoda</taxon>
        <taxon>Chelicerata</taxon>
        <taxon>Arachnida</taxon>
        <taxon>Acari</taxon>
        <taxon>Acariformes</taxon>
        <taxon>Trombidiformes</taxon>
        <taxon>Prostigmata</taxon>
        <taxon>Anystina</taxon>
        <taxon>Parasitengona</taxon>
        <taxon>Trombiculoidea</taxon>
        <taxon>Trombiculidae</taxon>
        <taxon>Leptotrombidium</taxon>
    </lineage>
</organism>
<sequence length="337" mass="37965">MEQIYSIYFIVILIFLQVDNSEQEEEDFCSGSQQVDAATFSAVDRRNLLLFSGSHYWELDVDSKRVIRSHKISDKFPGVENNIDAACSVQSLGDGGYMFLKGRKAWTFVGVTNVKFNETVDWFEFAAQHDFHFEPDHPGIGCAACFCHDPENCHVIVVEKGETRKSIGCLFNYGQSISKCQLFQFIQLPERVQENLLSEINECYGLTYAMDPEQPTIIVAVDKTDVHYFQNNNKVYKTSLKDIFGCWSFAGSKSKYLLYAVGGALLFMLILCIIVIIVWRIKVANSDSSSPLLREGVDGSKLDEQQQKVPGKQTAKSIAKSKDIAKVAKIQETSKPK</sequence>
<dbReference type="SUPFAM" id="SSF50923">
    <property type="entry name" value="Hemopexin-like domain"/>
    <property type="match status" value="1"/>
</dbReference>
<feature type="chain" id="PRO_5019027051" evidence="4">
    <location>
        <begin position="24"/>
        <end position="337"/>
    </location>
</feature>
<evidence type="ECO:0000256" key="2">
    <source>
        <dbReference type="SAM" id="MobiDB-lite"/>
    </source>
</evidence>
<reference evidence="5 6" key="1">
    <citation type="journal article" date="2018" name="Gigascience">
        <title>Genomes of trombidid mites reveal novel predicted allergens and laterally-transferred genes associated with secondary metabolism.</title>
        <authorList>
            <person name="Dong X."/>
            <person name="Chaisiri K."/>
            <person name="Xia D."/>
            <person name="Armstrong S.D."/>
            <person name="Fang Y."/>
            <person name="Donnelly M.J."/>
            <person name="Kadowaki T."/>
            <person name="McGarry J.W."/>
            <person name="Darby A.C."/>
            <person name="Makepeace B.L."/>
        </authorList>
    </citation>
    <scope>NUCLEOTIDE SEQUENCE [LARGE SCALE GENOMIC DNA]</scope>
    <source>
        <strain evidence="5">UoL-UT</strain>
    </source>
</reference>
<evidence type="ECO:0000256" key="1">
    <source>
        <dbReference type="PROSITE-ProRule" id="PRU01011"/>
    </source>
</evidence>
<comment type="caution">
    <text evidence="5">The sequence shown here is derived from an EMBL/GenBank/DDBJ whole genome shotgun (WGS) entry which is preliminary data.</text>
</comment>
<accession>A0A443S3G3</accession>
<proteinExistence type="predicted"/>
<name>A0A443S3G3_9ACAR</name>
<keyword evidence="6" id="KW-1185">Reference proteome</keyword>
<feature type="compositionally biased region" description="Basic and acidic residues" evidence="2">
    <location>
        <begin position="295"/>
        <end position="306"/>
    </location>
</feature>
<gene>
    <name evidence="5" type="ORF">B4U80_14068</name>
</gene>
<keyword evidence="3" id="KW-0472">Membrane</keyword>
<keyword evidence="3" id="KW-1133">Transmembrane helix</keyword>
<evidence type="ECO:0000256" key="3">
    <source>
        <dbReference type="SAM" id="Phobius"/>
    </source>
</evidence>
<protein>
    <submittedName>
        <fullName evidence="5">Uncharacterized protein</fullName>
    </submittedName>
</protein>
<feature type="region of interest" description="Disordered" evidence="2">
    <location>
        <begin position="289"/>
        <end position="320"/>
    </location>
</feature>